<gene>
    <name evidence="3" type="ORF">FPZ41_31410</name>
</gene>
<evidence type="ECO:0008006" key="5">
    <source>
        <dbReference type="Google" id="ProtNLM"/>
    </source>
</evidence>
<evidence type="ECO:0000313" key="3">
    <source>
        <dbReference type="EMBL" id="MPY52824.1"/>
    </source>
</evidence>
<proteinExistence type="predicted"/>
<evidence type="ECO:0000256" key="2">
    <source>
        <dbReference type="SAM" id="Phobius"/>
    </source>
</evidence>
<comment type="caution">
    <text evidence="3">The sequence shown here is derived from an EMBL/GenBank/DDBJ whole genome shotgun (WGS) entry which is preliminary data.</text>
</comment>
<accession>A0A5N8X1F9</accession>
<feature type="compositionally biased region" description="Basic and acidic residues" evidence="1">
    <location>
        <begin position="42"/>
        <end position="80"/>
    </location>
</feature>
<dbReference type="InterPro" id="IPR045513">
    <property type="entry name" value="DUF6479"/>
</dbReference>
<evidence type="ECO:0000256" key="1">
    <source>
        <dbReference type="SAM" id="MobiDB-lite"/>
    </source>
</evidence>
<sequence length="120" mass="13234">MSMEWVYFSAGGSALVGLWSVIMGVIIVVLLGGAFWMGNRVRSREPRRPSREEQPRLPDGGAVHEEQAYREPNEIPRSELRLTPYQVHGNMGSRPNTSKQRPRWSRGSGGSFGSGGLGAH</sequence>
<protein>
    <recommendedName>
        <fullName evidence="5">Secreted protein</fullName>
    </recommendedName>
</protein>
<keyword evidence="2" id="KW-0812">Transmembrane</keyword>
<dbReference type="Proteomes" id="UP000373149">
    <property type="component" value="Unassembled WGS sequence"/>
</dbReference>
<organism evidence="3 4">
    <name type="scientific">Streptomyces acidicola</name>
    <dbReference type="NCBI Taxonomy" id="2596892"/>
    <lineage>
        <taxon>Bacteria</taxon>
        <taxon>Bacillati</taxon>
        <taxon>Actinomycetota</taxon>
        <taxon>Actinomycetes</taxon>
        <taxon>Kitasatosporales</taxon>
        <taxon>Streptomycetaceae</taxon>
        <taxon>Streptomyces</taxon>
    </lineage>
</organism>
<evidence type="ECO:0000313" key="4">
    <source>
        <dbReference type="Proteomes" id="UP000373149"/>
    </source>
</evidence>
<dbReference type="EMBL" id="VMNX01000156">
    <property type="protein sequence ID" value="MPY52824.1"/>
    <property type="molecule type" value="Genomic_DNA"/>
</dbReference>
<keyword evidence="2" id="KW-1133">Transmembrane helix</keyword>
<feature type="transmembrane region" description="Helical" evidence="2">
    <location>
        <begin position="12"/>
        <end position="38"/>
    </location>
</feature>
<dbReference type="AlphaFoldDB" id="A0A5N8X1F9"/>
<feature type="region of interest" description="Disordered" evidence="1">
    <location>
        <begin position="41"/>
        <end position="120"/>
    </location>
</feature>
<reference evidence="3 4" key="1">
    <citation type="submission" date="2019-09" db="EMBL/GenBank/DDBJ databases">
        <authorList>
            <person name="Duangmal K."/>
            <person name="Teo W.F.A."/>
            <person name="Lipun K."/>
        </authorList>
    </citation>
    <scope>NUCLEOTIDE SEQUENCE [LARGE SCALE GENOMIC DNA]</scope>
    <source>
        <strain evidence="3 4">K1PN6</strain>
    </source>
</reference>
<feature type="compositionally biased region" description="Gly residues" evidence="1">
    <location>
        <begin position="107"/>
        <end position="120"/>
    </location>
</feature>
<name>A0A5N8X1F9_9ACTN</name>
<keyword evidence="2" id="KW-0472">Membrane</keyword>
<dbReference type="Pfam" id="PF20087">
    <property type="entry name" value="DUF6479"/>
    <property type="match status" value="1"/>
</dbReference>
<keyword evidence="4" id="KW-1185">Reference proteome</keyword>